<dbReference type="PANTHER" id="PTHR30419">
    <property type="entry name" value="HTH-TYPE TRANSCRIPTIONAL REGULATOR YBHD"/>
    <property type="match status" value="1"/>
</dbReference>
<evidence type="ECO:0000259" key="1">
    <source>
        <dbReference type="PROSITE" id="PS50931"/>
    </source>
</evidence>
<evidence type="ECO:0000313" key="2">
    <source>
        <dbReference type="EMBL" id="TKI83761.1"/>
    </source>
</evidence>
<dbReference type="Gene3D" id="1.10.10.10">
    <property type="entry name" value="Winged helix-like DNA-binding domain superfamily/Winged helix DNA-binding domain"/>
    <property type="match status" value="1"/>
</dbReference>
<evidence type="ECO:0000313" key="3">
    <source>
        <dbReference type="Proteomes" id="UP000305222"/>
    </source>
</evidence>
<dbReference type="PROSITE" id="PS50931">
    <property type="entry name" value="HTH_LYSR"/>
    <property type="match status" value="1"/>
</dbReference>
<reference evidence="2 3" key="1">
    <citation type="journal article" date="2019" name="Environ. Microbiol.">
        <title>An active ?-lactamase is a part of an orchestrated cell wall stress resistance network of Bacillus subtilis and related rhizosphere species.</title>
        <authorList>
            <person name="Bucher T."/>
            <person name="Keren-Paz A."/>
            <person name="Hausser J."/>
            <person name="Olender T."/>
            <person name="Cytryn E."/>
            <person name="Kolodkin-Gal I."/>
        </authorList>
    </citation>
    <scope>NUCLEOTIDE SEQUENCE [LARGE SCALE GENOMIC DNA]</scope>
    <source>
        <strain evidence="2 3">I5</strain>
    </source>
</reference>
<comment type="caution">
    <text evidence="2">The sequence shown here is derived from an EMBL/GenBank/DDBJ whole genome shotgun (WGS) entry which is preliminary data.</text>
</comment>
<dbReference type="SUPFAM" id="SSF46785">
    <property type="entry name" value="Winged helix' DNA-binding domain"/>
    <property type="match status" value="1"/>
</dbReference>
<feature type="non-terminal residue" evidence="2">
    <location>
        <position position="66"/>
    </location>
</feature>
<dbReference type="AlphaFoldDB" id="A0A4U3A9T3"/>
<dbReference type="GO" id="GO:0003700">
    <property type="term" value="F:DNA-binding transcription factor activity"/>
    <property type="evidence" value="ECO:0007669"/>
    <property type="project" value="InterPro"/>
</dbReference>
<dbReference type="Proteomes" id="UP000305222">
    <property type="component" value="Unassembled WGS sequence"/>
</dbReference>
<proteinExistence type="predicted"/>
<organism evidence="2 3">
    <name type="scientific">Bacillus wiedmannii</name>
    <dbReference type="NCBI Taxonomy" id="1890302"/>
    <lineage>
        <taxon>Bacteria</taxon>
        <taxon>Bacillati</taxon>
        <taxon>Bacillota</taxon>
        <taxon>Bacilli</taxon>
        <taxon>Bacillales</taxon>
        <taxon>Bacillaceae</taxon>
        <taxon>Bacillus</taxon>
        <taxon>Bacillus cereus group</taxon>
    </lineage>
</organism>
<feature type="non-terminal residue" evidence="2">
    <location>
        <position position="1"/>
    </location>
</feature>
<sequence>EIFNKVAELNSFTKAAEVLGFTQSAVSHAISSLEKEFSFPLFIRNHSTLTLTKNAEELLITVRKIL</sequence>
<dbReference type="InterPro" id="IPR000847">
    <property type="entry name" value="LysR_HTH_N"/>
</dbReference>
<feature type="domain" description="HTH lysR-type" evidence="1">
    <location>
        <begin position="1"/>
        <end position="52"/>
    </location>
</feature>
<gene>
    <name evidence="2" type="ORF">FC699_31915</name>
</gene>
<dbReference type="InterPro" id="IPR036388">
    <property type="entry name" value="WH-like_DNA-bd_sf"/>
</dbReference>
<dbReference type="InterPro" id="IPR036390">
    <property type="entry name" value="WH_DNA-bd_sf"/>
</dbReference>
<dbReference type="Pfam" id="PF00126">
    <property type="entry name" value="HTH_1"/>
    <property type="match status" value="1"/>
</dbReference>
<dbReference type="EMBL" id="SZON01002820">
    <property type="protein sequence ID" value="TKI83761.1"/>
    <property type="molecule type" value="Genomic_DNA"/>
</dbReference>
<accession>A0A4U3A9T3</accession>
<dbReference type="PANTHER" id="PTHR30419:SF24">
    <property type="entry name" value="HTH-TYPE TRANSCRIPTIONAL REGULATOR CZCR"/>
    <property type="match status" value="1"/>
</dbReference>
<protein>
    <submittedName>
        <fullName evidence="2">LysR family transcriptional regulator</fullName>
    </submittedName>
</protein>
<dbReference type="GO" id="GO:0005829">
    <property type="term" value="C:cytosol"/>
    <property type="evidence" value="ECO:0007669"/>
    <property type="project" value="TreeGrafter"/>
</dbReference>
<dbReference type="PRINTS" id="PR00039">
    <property type="entry name" value="HTHLYSR"/>
</dbReference>
<dbReference type="InterPro" id="IPR050950">
    <property type="entry name" value="HTH-type_LysR_regulators"/>
</dbReference>
<name>A0A4U3A9T3_9BACI</name>